<reference evidence="1 2" key="1">
    <citation type="submission" date="2024-09" db="EMBL/GenBank/DDBJ databases">
        <authorList>
            <person name="Sun Q."/>
            <person name="Mori K."/>
        </authorList>
    </citation>
    <scope>NUCLEOTIDE SEQUENCE [LARGE SCALE GENOMIC DNA]</scope>
    <source>
        <strain evidence="1 2">JCM 11683</strain>
    </source>
</reference>
<accession>A0ABV5X465</accession>
<dbReference type="EMBL" id="JBHMAU010000073">
    <property type="protein sequence ID" value="MFB9777215.1"/>
    <property type="molecule type" value="Genomic_DNA"/>
</dbReference>
<proteinExistence type="predicted"/>
<dbReference type="Proteomes" id="UP001589707">
    <property type="component" value="Unassembled WGS sequence"/>
</dbReference>
<keyword evidence="2" id="KW-1185">Reference proteome</keyword>
<evidence type="ECO:0000313" key="1">
    <source>
        <dbReference type="EMBL" id="MFB9777215.1"/>
    </source>
</evidence>
<organism evidence="1 2">
    <name type="scientific">Brevibacterium otitidis</name>
    <dbReference type="NCBI Taxonomy" id="53364"/>
    <lineage>
        <taxon>Bacteria</taxon>
        <taxon>Bacillati</taxon>
        <taxon>Actinomycetota</taxon>
        <taxon>Actinomycetes</taxon>
        <taxon>Micrococcales</taxon>
        <taxon>Brevibacteriaceae</taxon>
        <taxon>Brevibacterium</taxon>
    </lineage>
</organism>
<evidence type="ECO:0000313" key="2">
    <source>
        <dbReference type="Proteomes" id="UP001589707"/>
    </source>
</evidence>
<gene>
    <name evidence="1" type="ORF">ACFFN1_12540</name>
</gene>
<name>A0ABV5X465_9MICO</name>
<dbReference type="RefSeq" id="WP_376841119.1">
    <property type="nucleotide sequence ID" value="NZ_JBHMAU010000073.1"/>
</dbReference>
<protein>
    <recommendedName>
        <fullName evidence="3">Bacteriocin biosynthesis cyclodehydratase domain-containing protein</fullName>
    </recommendedName>
</protein>
<comment type="caution">
    <text evidence="1">The sequence shown here is derived from an EMBL/GenBank/DDBJ whole genome shotgun (WGS) entry which is preliminary data.</text>
</comment>
<evidence type="ECO:0008006" key="3">
    <source>
        <dbReference type="Google" id="ProtNLM"/>
    </source>
</evidence>
<sequence>MRYQLYRSVPVVWRSGTCVQFGIDDPVLIDGLTAADAELISAVRMGIGAGDFDARAAQLNVSPARAASLLSLLDEAGALIPAEHAAARAGTAGHIDAYAAGCRLEPSTAAGQLTAPHVLVLGPLRRGLYAQLVSAGMRVEIIERAEDALTVARPLVVMTGVWVEDAVGAGFLHDHEIEHCHLTIGQQQARLSHIVRAQQSPCTACAFGFRSDEDENWFAAWQGLWQQTPAAGQVDPVLCALSFAQTAAQLRDHILGRSDMVTDLVFSLTGAVEERTPQFHPSCSCQASVPQMLSSV</sequence>